<evidence type="ECO:0000256" key="4">
    <source>
        <dbReference type="ARBA" id="ARBA00022679"/>
    </source>
</evidence>
<accession>D6TLK1</accession>
<feature type="region of interest" description="Disordered" evidence="11">
    <location>
        <begin position="275"/>
        <end position="442"/>
    </location>
</feature>
<name>D6TLK1_KTERA</name>
<dbReference type="Pfam" id="PF00069">
    <property type="entry name" value="Pkinase"/>
    <property type="match status" value="1"/>
</dbReference>
<dbReference type="InterPro" id="IPR008271">
    <property type="entry name" value="Ser/Thr_kinase_AS"/>
</dbReference>
<feature type="region of interest" description="Disordered" evidence="11">
    <location>
        <begin position="475"/>
        <end position="501"/>
    </location>
</feature>
<comment type="catalytic activity">
    <reaction evidence="9">
        <text>L-seryl-[protein] + ATP = O-phospho-L-seryl-[protein] + ADP + H(+)</text>
        <dbReference type="Rhea" id="RHEA:17989"/>
        <dbReference type="Rhea" id="RHEA-COMP:9863"/>
        <dbReference type="Rhea" id="RHEA-COMP:11604"/>
        <dbReference type="ChEBI" id="CHEBI:15378"/>
        <dbReference type="ChEBI" id="CHEBI:29999"/>
        <dbReference type="ChEBI" id="CHEBI:30616"/>
        <dbReference type="ChEBI" id="CHEBI:83421"/>
        <dbReference type="ChEBI" id="CHEBI:456216"/>
        <dbReference type="EC" id="2.7.11.1"/>
    </reaction>
</comment>
<feature type="transmembrane region" description="Helical" evidence="12">
    <location>
        <begin position="444"/>
        <end position="466"/>
    </location>
</feature>
<dbReference type="InParanoid" id="D6TLK1"/>
<dbReference type="PROSITE" id="PS00108">
    <property type="entry name" value="PROTEIN_KINASE_ST"/>
    <property type="match status" value="1"/>
</dbReference>
<keyword evidence="15" id="KW-1185">Reference proteome</keyword>
<gene>
    <name evidence="14" type="ORF">Krac_7961</name>
</gene>
<dbReference type="GO" id="GO:0004674">
    <property type="term" value="F:protein serine/threonine kinase activity"/>
    <property type="evidence" value="ECO:0007669"/>
    <property type="project" value="UniProtKB-KW"/>
</dbReference>
<dbReference type="SMART" id="SM00220">
    <property type="entry name" value="S_TKc"/>
    <property type="match status" value="1"/>
</dbReference>
<dbReference type="EC" id="2.7.11.1" evidence="2"/>
<dbReference type="Pfam" id="PF06439">
    <property type="entry name" value="3keto-disac_hyd"/>
    <property type="match status" value="1"/>
</dbReference>
<dbReference type="FunFam" id="3.30.200.20:FF:000035">
    <property type="entry name" value="Serine/threonine protein kinase Stk1"/>
    <property type="match status" value="1"/>
</dbReference>
<comment type="caution">
    <text evidence="14">The sequence shown here is derived from an EMBL/GenBank/DDBJ whole genome shotgun (WGS) entry which is preliminary data.</text>
</comment>
<dbReference type="InterPro" id="IPR000719">
    <property type="entry name" value="Prot_kinase_dom"/>
</dbReference>
<dbReference type="InterPro" id="IPR050660">
    <property type="entry name" value="NEK_Ser/Thr_kinase"/>
</dbReference>
<dbReference type="Gene3D" id="1.10.510.10">
    <property type="entry name" value="Transferase(Phosphotransferase) domain 1"/>
    <property type="match status" value="1"/>
</dbReference>
<dbReference type="CDD" id="cd14014">
    <property type="entry name" value="STKc_PknB_like"/>
    <property type="match status" value="1"/>
</dbReference>
<comment type="catalytic activity">
    <reaction evidence="8">
        <text>L-threonyl-[protein] + ATP = O-phospho-L-threonyl-[protein] + ADP + H(+)</text>
        <dbReference type="Rhea" id="RHEA:46608"/>
        <dbReference type="Rhea" id="RHEA-COMP:11060"/>
        <dbReference type="Rhea" id="RHEA-COMP:11605"/>
        <dbReference type="ChEBI" id="CHEBI:15378"/>
        <dbReference type="ChEBI" id="CHEBI:30013"/>
        <dbReference type="ChEBI" id="CHEBI:30616"/>
        <dbReference type="ChEBI" id="CHEBI:61977"/>
        <dbReference type="ChEBI" id="CHEBI:456216"/>
        <dbReference type="EC" id="2.7.11.1"/>
    </reaction>
</comment>
<comment type="similarity">
    <text evidence="1">Belongs to the protein kinase superfamily. NEK Ser/Thr protein kinase family. NIMA subfamily.</text>
</comment>
<dbReference type="Gene3D" id="2.60.120.560">
    <property type="entry name" value="Exo-inulinase, domain 1"/>
    <property type="match status" value="1"/>
</dbReference>
<evidence type="ECO:0000256" key="7">
    <source>
        <dbReference type="ARBA" id="ARBA00022840"/>
    </source>
</evidence>
<feature type="compositionally biased region" description="Low complexity" evidence="11">
    <location>
        <begin position="380"/>
        <end position="404"/>
    </location>
</feature>
<dbReference type="PROSITE" id="PS50011">
    <property type="entry name" value="PROTEIN_KINASE_DOM"/>
    <property type="match status" value="1"/>
</dbReference>
<dbReference type="PROSITE" id="PS00107">
    <property type="entry name" value="PROTEIN_KINASE_ATP"/>
    <property type="match status" value="1"/>
</dbReference>
<keyword evidence="3 14" id="KW-0723">Serine/threonine-protein kinase</keyword>
<evidence type="ECO:0000256" key="10">
    <source>
        <dbReference type="PROSITE-ProRule" id="PRU10141"/>
    </source>
</evidence>
<keyword evidence="12" id="KW-0812">Transmembrane</keyword>
<reference evidence="14 15" key="1">
    <citation type="journal article" date="2011" name="Stand. Genomic Sci.">
        <title>Non-contiguous finished genome sequence and contextual data of the filamentous soil bacterium Ktedonobacter racemifer type strain (SOSP1-21).</title>
        <authorList>
            <person name="Chang Y.J."/>
            <person name="Land M."/>
            <person name="Hauser L."/>
            <person name="Chertkov O."/>
            <person name="Del Rio T.G."/>
            <person name="Nolan M."/>
            <person name="Copeland A."/>
            <person name="Tice H."/>
            <person name="Cheng J.F."/>
            <person name="Lucas S."/>
            <person name="Han C."/>
            <person name="Goodwin L."/>
            <person name="Pitluck S."/>
            <person name="Ivanova N."/>
            <person name="Ovchinikova G."/>
            <person name="Pati A."/>
            <person name="Chen A."/>
            <person name="Palaniappan K."/>
            <person name="Mavromatis K."/>
            <person name="Liolios K."/>
            <person name="Brettin T."/>
            <person name="Fiebig A."/>
            <person name="Rohde M."/>
            <person name="Abt B."/>
            <person name="Goker M."/>
            <person name="Detter J.C."/>
            <person name="Woyke T."/>
            <person name="Bristow J."/>
            <person name="Eisen J.A."/>
            <person name="Markowitz V."/>
            <person name="Hugenholtz P."/>
            <person name="Kyrpides N.C."/>
            <person name="Klenk H.P."/>
            <person name="Lapidus A."/>
        </authorList>
    </citation>
    <scope>NUCLEOTIDE SEQUENCE [LARGE SCALE GENOMIC DNA]</scope>
    <source>
        <strain evidence="15">DSM 44963</strain>
    </source>
</reference>
<keyword evidence="12" id="KW-1133">Transmembrane helix</keyword>
<evidence type="ECO:0000259" key="13">
    <source>
        <dbReference type="PROSITE" id="PS50011"/>
    </source>
</evidence>
<feature type="compositionally biased region" description="Pro residues" evidence="11">
    <location>
        <begin position="426"/>
        <end position="441"/>
    </location>
</feature>
<dbReference type="AlphaFoldDB" id="D6TLK1"/>
<keyword evidence="7 10" id="KW-0067">ATP-binding</keyword>
<dbReference type="STRING" id="485913.Krac_7961"/>
<dbReference type="InterPro" id="IPR011009">
    <property type="entry name" value="Kinase-like_dom_sf"/>
</dbReference>
<evidence type="ECO:0000256" key="9">
    <source>
        <dbReference type="ARBA" id="ARBA00048679"/>
    </source>
</evidence>
<dbReference type="GO" id="GO:0016787">
    <property type="term" value="F:hydrolase activity"/>
    <property type="evidence" value="ECO:0007669"/>
    <property type="project" value="InterPro"/>
</dbReference>
<keyword evidence="12" id="KW-0472">Membrane</keyword>
<evidence type="ECO:0000256" key="12">
    <source>
        <dbReference type="SAM" id="Phobius"/>
    </source>
</evidence>
<dbReference type="GO" id="GO:0005524">
    <property type="term" value="F:ATP binding"/>
    <property type="evidence" value="ECO:0007669"/>
    <property type="project" value="UniProtKB-UniRule"/>
</dbReference>
<dbReference type="PANTHER" id="PTHR43671:SF13">
    <property type="entry name" value="SERINE_THREONINE-PROTEIN KINASE NEK2"/>
    <property type="match status" value="1"/>
</dbReference>
<dbReference type="PANTHER" id="PTHR43671">
    <property type="entry name" value="SERINE/THREONINE-PROTEIN KINASE NEK"/>
    <property type="match status" value="1"/>
</dbReference>
<dbReference type="Gene3D" id="3.30.200.20">
    <property type="entry name" value="Phosphorylase Kinase, domain 1"/>
    <property type="match status" value="1"/>
</dbReference>
<dbReference type="FunFam" id="1.10.510.10:FF:000021">
    <property type="entry name" value="Serine/threonine protein kinase"/>
    <property type="match status" value="1"/>
</dbReference>
<evidence type="ECO:0000256" key="2">
    <source>
        <dbReference type="ARBA" id="ARBA00012513"/>
    </source>
</evidence>
<evidence type="ECO:0000256" key="11">
    <source>
        <dbReference type="SAM" id="MobiDB-lite"/>
    </source>
</evidence>
<dbReference type="eggNOG" id="COG0515">
    <property type="taxonomic scope" value="Bacteria"/>
</dbReference>
<keyword evidence="5 10" id="KW-0547">Nucleotide-binding</keyword>
<evidence type="ECO:0000256" key="3">
    <source>
        <dbReference type="ARBA" id="ARBA00022527"/>
    </source>
</evidence>
<feature type="domain" description="Protein kinase" evidence="13">
    <location>
        <begin position="12"/>
        <end position="271"/>
    </location>
</feature>
<organism evidence="14 15">
    <name type="scientific">Ktedonobacter racemifer DSM 44963</name>
    <dbReference type="NCBI Taxonomy" id="485913"/>
    <lineage>
        <taxon>Bacteria</taxon>
        <taxon>Bacillati</taxon>
        <taxon>Chloroflexota</taxon>
        <taxon>Ktedonobacteria</taxon>
        <taxon>Ktedonobacterales</taxon>
        <taxon>Ktedonobacteraceae</taxon>
        <taxon>Ktedonobacter</taxon>
    </lineage>
</organism>
<evidence type="ECO:0000256" key="6">
    <source>
        <dbReference type="ARBA" id="ARBA00022777"/>
    </source>
</evidence>
<evidence type="ECO:0000313" key="14">
    <source>
        <dbReference type="EMBL" id="EFH86651.1"/>
    </source>
</evidence>
<proteinExistence type="inferred from homology"/>
<evidence type="ECO:0000256" key="8">
    <source>
        <dbReference type="ARBA" id="ARBA00047899"/>
    </source>
</evidence>
<dbReference type="SUPFAM" id="SSF56112">
    <property type="entry name" value="Protein kinase-like (PK-like)"/>
    <property type="match status" value="1"/>
</dbReference>
<evidence type="ECO:0000256" key="1">
    <source>
        <dbReference type="ARBA" id="ARBA00010886"/>
    </source>
</evidence>
<dbReference type="InterPro" id="IPR010496">
    <property type="entry name" value="AL/BT2_dom"/>
</dbReference>
<evidence type="ECO:0000313" key="15">
    <source>
        <dbReference type="Proteomes" id="UP000004508"/>
    </source>
</evidence>
<feature type="compositionally biased region" description="Low complexity" evidence="11">
    <location>
        <begin position="475"/>
        <end position="485"/>
    </location>
</feature>
<dbReference type="OrthoDB" id="9814968at2"/>
<dbReference type="EMBL" id="ADVG01000002">
    <property type="protein sequence ID" value="EFH86651.1"/>
    <property type="molecule type" value="Genomic_DNA"/>
</dbReference>
<dbReference type="Proteomes" id="UP000004508">
    <property type="component" value="Unassembled WGS sequence"/>
</dbReference>
<keyword evidence="6 14" id="KW-0418">Kinase</keyword>
<keyword evidence="4" id="KW-0808">Transferase</keyword>
<dbReference type="InterPro" id="IPR017441">
    <property type="entry name" value="Protein_kinase_ATP_BS"/>
</dbReference>
<sequence length="708" mass="76938">MVDLEGRTLDRYELRQIIGKGGMADVYEGYDTRFQRIVAVKVFKRDDEEMRRRFEREARVMAQLRHPYLIPIFDAGSNSVDGYECYYLVMPYLEGGTLRTHLRRSPLKPEEAARILRDIGSALDYIHARGIIHRDIKSSNVLLDNEGRCYLADFGIARSTGDVTQLTSTGFLMGTVDYMAPELFEEDRKADARSDLYGLGVLLFEMVTGRVPFEAANQIAVVSLHINKQPPSPRRYASNLPVAAEKVILKSLEKRPELRYSSATEMADAFTNALQEQPQAKPEPKGATFHSDRTVRGEPPAGTMHSARTERADAAPAEPSIHSLRTERADGPLVLPSPPPGQRAAEPNRGQPPYQAAHSPQNYAPHAGTPTREQAPRTSQQNYGQQGYGQPQSRQYPPEQQRYGQQDRYDQPQARSASSPQHQAPRPRPAAPTPPPEPPSPNRGYIMVGVALLILLIIAVPAYMLLKNGTPGTSNNGTNGSSATAISTQDPGAAQTAQAQAQATQQAQATASVIRTATATNPVYQDPLTDAGSEAGWESSSSCSFIPNEGYHVTVAKGFLGSSSSKGCSESQKQFGDQTISVDMLIKSGDGGGGVYFRVAKSVIGTYAGYLFQIGPDGHYKISSSGNFSTGSTPLKEDNITTGFHTGPGVKNTLQIIAHGTTLSFYVNNTFVASLSNADHPDQGVIAFLANAQKEDADVVYSNLKVFN</sequence>
<feature type="binding site" evidence="10">
    <location>
        <position position="41"/>
    </location>
    <ligand>
        <name>ATP</name>
        <dbReference type="ChEBI" id="CHEBI:30616"/>
    </ligand>
</feature>
<protein>
    <recommendedName>
        <fullName evidence="2">non-specific serine/threonine protein kinase</fullName>
        <ecNumber evidence="2">2.7.11.1</ecNumber>
    </recommendedName>
</protein>
<dbReference type="RefSeq" id="WP_007911155.1">
    <property type="nucleotide sequence ID" value="NZ_ADVG01000002.1"/>
</dbReference>
<evidence type="ECO:0000256" key="5">
    <source>
        <dbReference type="ARBA" id="ARBA00022741"/>
    </source>
</evidence>